<protein>
    <submittedName>
        <fullName evidence="1">Uncharacterized protein</fullName>
    </submittedName>
</protein>
<gene>
    <name evidence="1" type="ORF">SRAS04492_LOCUS2067</name>
</gene>
<sequence length="310" mass="35439">MDAETNKPIMKNETVKTSKVLKVSMGNSGQMSKPRLIQISFISNGSPSELEFQELQRNFNNRIPMGSEVRKKAEKMNDLLEGKISQDQLELINMRQLNDKLDGPMFKSINFPYEKAKLQAKLDGYNTYVDQLRNRMQLDGRDGSAQSNLRAQVTSLNIKIQKVRDIFTKLLRKEEEVIQEQLKLEETVQKKAHQQISEFEKMQTSSFKLTQGQLDLFQDLKQIQEQQSEKLSIQKEIGSYYDYSHRLIALTHQSFPQAHIAASKQAIHDKLFAKGPANEDEEMKLGGPASLPNCFSVSLSSGSIYNNYQL</sequence>
<dbReference type="EMBL" id="HBIA01003930">
    <property type="protein sequence ID" value="CAE0230280.1"/>
    <property type="molecule type" value="Transcribed_RNA"/>
</dbReference>
<dbReference type="InterPro" id="IPR036128">
    <property type="entry name" value="Plus3-like_sf"/>
</dbReference>
<evidence type="ECO:0000313" key="1">
    <source>
        <dbReference type="EMBL" id="CAE0230280.1"/>
    </source>
</evidence>
<dbReference type="GO" id="GO:0003677">
    <property type="term" value="F:DNA binding"/>
    <property type="evidence" value="ECO:0007669"/>
    <property type="project" value="InterPro"/>
</dbReference>
<reference evidence="1" key="1">
    <citation type="submission" date="2021-01" db="EMBL/GenBank/DDBJ databases">
        <authorList>
            <person name="Corre E."/>
            <person name="Pelletier E."/>
            <person name="Niang G."/>
            <person name="Scheremetjew M."/>
            <person name="Finn R."/>
            <person name="Kale V."/>
            <person name="Holt S."/>
            <person name="Cochrane G."/>
            <person name="Meng A."/>
            <person name="Brown T."/>
            <person name="Cohen L."/>
        </authorList>
    </citation>
    <scope>NUCLEOTIDE SEQUENCE</scope>
    <source>
        <strain evidence="1">Ras09</strain>
    </source>
</reference>
<organism evidence="1">
    <name type="scientific">Strombidium rassoulzadegani</name>
    <dbReference type="NCBI Taxonomy" id="1082188"/>
    <lineage>
        <taxon>Eukaryota</taxon>
        <taxon>Sar</taxon>
        <taxon>Alveolata</taxon>
        <taxon>Ciliophora</taxon>
        <taxon>Intramacronucleata</taxon>
        <taxon>Spirotrichea</taxon>
        <taxon>Oligotrichia</taxon>
        <taxon>Strombidiidae</taxon>
        <taxon>Strombidium</taxon>
    </lineage>
</organism>
<proteinExistence type="predicted"/>
<name>A0A7S3FT74_9SPIT</name>
<accession>A0A7S3FT74</accession>
<dbReference type="Gene3D" id="3.90.70.200">
    <property type="entry name" value="Plus-3 domain"/>
    <property type="match status" value="1"/>
</dbReference>
<dbReference type="AlphaFoldDB" id="A0A7S3FT74"/>